<dbReference type="SUPFAM" id="SSF51182">
    <property type="entry name" value="RmlC-like cupins"/>
    <property type="match status" value="1"/>
</dbReference>
<dbReference type="PROSITE" id="PS51257">
    <property type="entry name" value="PROKAR_LIPOPROTEIN"/>
    <property type="match status" value="1"/>
</dbReference>
<evidence type="ECO:0000313" key="2">
    <source>
        <dbReference type="EMBL" id="RUT00145.1"/>
    </source>
</evidence>
<dbReference type="EMBL" id="RSCL01000025">
    <property type="protein sequence ID" value="RUT00145.1"/>
    <property type="molecule type" value="Genomic_DNA"/>
</dbReference>
<dbReference type="InterPro" id="IPR013096">
    <property type="entry name" value="Cupin_2"/>
</dbReference>
<dbReference type="InterPro" id="IPR014710">
    <property type="entry name" value="RmlC-like_jellyroll"/>
</dbReference>
<gene>
    <name evidence="2" type="ORF">DSM106972_075930</name>
</gene>
<keyword evidence="3" id="KW-1185">Reference proteome</keyword>
<reference evidence="2" key="2">
    <citation type="journal article" date="2019" name="Genome Biol. Evol.">
        <title>Day and night: Metabolic profiles and evolutionary relationships of six axenic non-marine cyanobacteria.</title>
        <authorList>
            <person name="Will S.E."/>
            <person name="Henke P."/>
            <person name="Boedeker C."/>
            <person name="Huang S."/>
            <person name="Brinkmann H."/>
            <person name="Rohde M."/>
            <person name="Jarek M."/>
            <person name="Friedl T."/>
            <person name="Seufert S."/>
            <person name="Schumacher M."/>
            <person name="Overmann J."/>
            <person name="Neumann-Schaal M."/>
            <person name="Petersen J."/>
        </authorList>
    </citation>
    <scope>NUCLEOTIDE SEQUENCE [LARGE SCALE GENOMIC DNA]</scope>
    <source>
        <strain evidence="2">PCC 7102</strain>
    </source>
</reference>
<name>A0A433V226_9CYAN</name>
<dbReference type="Proteomes" id="UP000271624">
    <property type="component" value="Unassembled WGS sequence"/>
</dbReference>
<dbReference type="InterPro" id="IPR053146">
    <property type="entry name" value="QDO-like"/>
</dbReference>
<reference evidence="2" key="1">
    <citation type="submission" date="2018-12" db="EMBL/GenBank/DDBJ databases">
        <authorList>
            <person name="Will S."/>
            <person name="Neumann-Schaal M."/>
            <person name="Henke P."/>
        </authorList>
    </citation>
    <scope>NUCLEOTIDE SEQUENCE</scope>
    <source>
        <strain evidence="2">PCC 7102</strain>
    </source>
</reference>
<dbReference type="Gene3D" id="2.60.120.10">
    <property type="entry name" value="Jelly Rolls"/>
    <property type="match status" value="1"/>
</dbReference>
<dbReference type="Pfam" id="PF07883">
    <property type="entry name" value="Cupin_2"/>
    <property type="match status" value="1"/>
</dbReference>
<sequence length="204" mass="22742">MRYIIKLIAGIFFTVIIITGCALTTPQPNAKSVPVADSTTDPALNIKTPANLKLLQDREGTSVWAMGVLVTLKLQSKDAGGTYAMFEDYIPPGVGTPLHVHSREEEFWYMLDGELNWYVGNKEFQAKKGDFINTPRGVPHRFKNASNKPARMFLGYSPGGFEQWFLDVGKPVRNLQEAPPKVAPDDIQQAIKIAKKYGVEFIKQ</sequence>
<proteinExistence type="predicted"/>
<dbReference type="AlphaFoldDB" id="A0A433V226"/>
<dbReference type="PANTHER" id="PTHR36440:SF1">
    <property type="entry name" value="PUTATIVE (AFU_ORTHOLOGUE AFUA_8G07350)-RELATED"/>
    <property type="match status" value="1"/>
</dbReference>
<dbReference type="RefSeq" id="WP_201800842.1">
    <property type="nucleotide sequence ID" value="NZ_RSCL01000025.1"/>
</dbReference>
<evidence type="ECO:0000313" key="3">
    <source>
        <dbReference type="Proteomes" id="UP000271624"/>
    </source>
</evidence>
<comment type="caution">
    <text evidence="2">The sequence shown here is derived from an EMBL/GenBank/DDBJ whole genome shotgun (WGS) entry which is preliminary data.</text>
</comment>
<evidence type="ECO:0000259" key="1">
    <source>
        <dbReference type="Pfam" id="PF07883"/>
    </source>
</evidence>
<organism evidence="2 3">
    <name type="scientific">Dulcicalothrix desertica PCC 7102</name>
    <dbReference type="NCBI Taxonomy" id="232991"/>
    <lineage>
        <taxon>Bacteria</taxon>
        <taxon>Bacillati</taxon>
        <taxon>Cyanobacteriota</taxon>
        <taxon>Cyanophyceae</taxon>
        <taxon>Nostocales</taxon>
        <taxon>Calotrichaceae</taxon>
        <taxon>Dulcicalothrix</taxon>
    </lineage>
</organism>
<dbReference type="PANTHER" id="PTHR36440">
    <property type="entry name" value="PUTATIVE (AFU_ORTHOLOGUE AFUA_8G07350)-RELATED"/>
    <property type="match status" value="1"/>
</dbReference>
<protein>
    <recommendedName>
        <fullName evidence="1">Cupin type-2 domain-containing protein</fullName>
    </recommendedName>
</protein>
<feature type="domain" description="Cupin type-2" evidence="1">
    <location>
        <begin position="90"/>
        <end position="153"/>
    </location>
</feature>
<dbReference type="InterPro" id="IPR011051">
    <property type="entry name" value="RmlC_Cupin_sf"/>
</dbReference>
<accession>A0A433V226</accession>